<accession>A0AAV6HGK0</accession>
<dbReference type="Proteomes" id="UP000823561">
    <property type="component" value="Chromosome 1"/>
</dbReference>
<reference evidence="1 2" key="1">
    <citation type="submission" date="2020-10" db="EMBL/GenBank/DDBJ databases">
        <title>Chromosome-scale genome assembly of the Allis shad, Alosa alosa.</title>
        <authorList>
            <person name="Margot Z."/>
            <person name="Christophe K."/>
            <person name="Cabau C."/>
            <person name="Louis A."/>
            <person name="Berthelot C."/>
            <person name="Parey E."/>
            <person name="Roest Crollius H."/>
            <person name="Montfort J."/>
            <person name="Robinson-Rechavi M."/>
            <person name="Bucao C."/>
            <person name="Bouchez O."/>
            <person name="Gislard M."/>
            <person name="Lluch J."/>
            <person name="Milhes M."/>
            <person name="Lampietro C."/>
            <person name="Lopez Roques C."/>
            <person name="Donnadieu C."/>
            <person name="Braasch I."/>
            <person name="Desvignes T."/>
            <person name="Postlethwait J."/>
            <person name="Bobe J."/>
            <person name="Guiguen Y."/>
        </authorList>
    </citation>
    <scope>NUCLEOTIDE SEQUENCE [LARGE SCALE GENOMIC DNA]</scope>
    <source>
        <strain evidence="1">M-15738</strain>
        <tissue evidence="1">Blood</tissue>
    </source>
</reference>
<gene>
    <name evidence="1" type="ORF">AALO_G00015240</name>
</gene>
<sequence>MPGRSQAQPRDFSAAVPVIDGLLLRIDGCLHRFAYKILSPICMMFVKHCPLTGQGSSVS</sequence>
<dbReference type="EMBL" id="JADWDJ010000001">
    <property type="protein sequence ID" value="KAG5286474.1"/>
    <property type="molecule type" value="Genomic_DNA"/>
</dbReference>
<name>A0AAV6HGK0_9TELE</name>
<proteinExistence type="predicted"/>
<comment type="caution">
    <text evidence="1">The sequence shown here is derived from an EMBL/GenBank/DDBJ whole genome shotgun (WGS) entry which is preliminary data.</text>
</comment>
<dbReference type="AlphaFoldDB" id="A0AAV6HGK0"/>
<organism evidence="1 2">
    <name type="scientific">Alosa alosa</name>
    <name type="common">allis shad</name>
    <dbReference type="NCBI Taxonomy" id="278164"/>
    <lineage>
        <taxon>Eukaryota</taxon>
        <taxon>Metazoa</taxon>
        <taxon>Chordata</taxon>
        <taxon>Craniata</taxon>
        <taxon>Vertebrata</taxon>
        <taxon>Euteleostomi</taxon>
        <taxon>Actinopterygii</taxon>
        <taxon>Neopterygii</taxon>
        <taxon>Teleostei</taxon>
        <taxon>Clupei</taxon>
        <taxon>Clupeiformes</taxon>
        <taxon>Clupeoidei</taxon>
        <taxon>Clupeidae</taxon>
        <taxon>Alosa</taxon>
    </lineage>
</organism>
<keyword evidence="2" id="KW-1185">Reference proteome</keyword>
<protein>
    <submittedName>
        <fullName evidence="1">Uncharacterized protein</fullName>
    </submittedName>
</protein>
<evidence type="ECO:0000313" key="1">
    <source>
        <dbReference type="EMBL" id="KAG5286474.1"/>
    </source>
</evidence>
<evidence type="ECO:0000313" key="2">
    <source>
        <dbReference type="Proteomes" id="UP000823561"/>
    </source>
</evidence>